<dbReference type="Pfam" id="PF13624">
    <property type="entry name" value="SurA_N_3"/>
    <property type="match status" value="1"/>
</dbReference>
<evidence type="ECO:0000313" key="4">
    <source>
        <dbReference type="Proteomes" id="UP000055590"/>
    </source>
</evidence>
<dbReference type="Pfam" id="PF00639">
    <property type="entry name" value="Rotamase"/>
    <property type="match status" value="1"/>
</dbReference>
<keyword evidence="4" id="KW-1185">Reference proteome</keyword>
<dbReference type="STRING" id="1391653.AKJ08_3316"/>
<dbReference type="InterPro" id="IPR000297">
    <property type="entry name" value="PPIase_PpiC"/>
</dbReference>
<dbReference type="AlphaFoldDB" id="A0A0K1PII7"/>
<dbReference type="InterPro" id="IPR046357">
    <property type="entry name" value="PPIase_dom_sf"/>
</dbReference>
<name>A0A0K1PII7_9BACT</name>
<dbReference type="EMBL" id="CP012332">
    <property type="protein sequence ID" value="AKU92929.1"/>
    <property type="molecule type" value="Genomic_DNA"/>
</dbReference>
<dbReference type="InterPro" id="IPR050245">
    <property type="entry name" value="PrsA_foldase"/>
</dbReference>
<dbReference type="Gene3D" id="1.10.4030.10">
    <property type="entry name" value="Porin chaperone SurA, peptide-binding domain"/>
    <property type="match status" value="1"/>
</dbReference>
<dbReference type="PANTHER" id="PTHR47245">
    <property type="entry name" value="PEPTIDYLPROLYL ISOMERASE"/>
    <property type="match status" value="1"/>
</dbReference>
<proteinExistence type="predicted"/>
<dbReference type="PROSITE" id="PS51257">
    <property type="entry name" value="PROKAR_LIPOPROTEIN"/>
    <property type="match status" value="1"/>
</dbReference>
<dbReference type="SUPFAM" id="SSF109998">
    <property type="entry name" value="Triger factor/SurA peptide-binding domain-like"/>
    <property type="match status" value="1"/>
</dbReference>
<keyword evidence="1" id="KW-0697">Rotamase</keyword>
<dbReference type="PANTHER" id="PTHR47245:SF2">
    <property type="entry name" value="PEPTIDYL-PROLYL CIS-TRANS ISOMERASE HP_0175-RELATED"/>
    <property type="match status" value="1"/>
</dbReference>
<gene>
    <name evidence="3" type="ORF">AKJ08_3316</name>
</gene>
<evidence type="ECO:0000256" key="1">
    <source>
        <dbReference type="PROSITE-ProRule" id="PRU00278"/>
    </source>
</evidence>
<dbReference type="GO" id="GO:0003755">
    <property type="term" value="F:peptidyl-prolyl cis-trans isomerase activity"/>
    <property type="evidence" value="ECO:0007669"/>
    <property type="project" value="UniProtKB-KW"/>
</dbReference>
<evidence type="ECO:0000259" key="2">
    <source>
        <dbReference type="PROSITE" id="PS50198"/>
    </source>
</evidence>
<dbReference type="SUPFAM" id="SSF54534">
    <property type="entry name" value="FKBP-like"/>
    <property type="match status" value="1"/>
</dbReference>
<organism evidence="3 4">
    <name type="scientific">Vulgatibacter incomptus</name>
    <dbReference type="NCBI Taxonomy" id="1391653"/>
    <lineage>
        <taxon>Bacteria</taxon>
        <taxon>Pseudomonadati</taxon>
        <taxon>Myxococcota</taxon>
        <taxon>Myxococcia</taxon>
        <taxon>Myxococcales</taxon>
        <taxon>Cystobacterineae</taxon>
        <taxon>Vulgatibacteraceae</taxon>
        <taxon>Vulgatibacter</taxon>
    </lineage>
</organism>
<keyword evidence="1 3" id="KW-0413">Isomerase</keyword>
<dbReference type="Gene3D" id="3.10.50.40">
    <property type="match status" value="1"/>
</dbReference>
<evidence type="ECO:0000313" key="3">
    <source>
        <dbReference type="EMBL" id="AKU92929.1"/>
    </source>
</evidence>
<dbReference type="InterPro" id="IPR027304">
    <property type="entry name" value="Trigger_fact/SurA_dom_sf"/>
</dbReference>
<dbReference type="Proteomes" id="UP000055590">
    <property type="component" value="Chromosome"/>
</dbReference>
<feature type="domain" description="PpiC" evidence="2">
    <location>
        <begin position="170"/>
        <end position="259"/>
    </location>
</feature>
<dbReference type="PROSITE" id="PS50198">
    <property type="entry name" value="PPIC_PPIASE_2"/>
    <property type="match status" value="1"/>
</dbReference>
<accession>A0A0K1PII7</accession>
<reference evidence="3 4" key="1">
    <citation type="submission" date="2015-08" db="EMBL/GenBank/DDBJ databases">
        <authorList>
            <person name="Babu N.S."/>
            <person name="Beckwith C.J."/>
            <person name="Beseler K.G."/>
            <person name="Brison A."/>
            <person name="Carone J.V."/>
            <person name="Caskin T.P."/>
            <person name="Diamond M."/>
            <person name="Durham M.E."/>
            <person name="Foxe J.M."/>
            <person name="Go M."/>
            <person name="Henderson B.A."/>
            <person name="Jones I.B."/>
            <person name="McGettigan J.A."/>
            <person name="Micheletti S.J."/>
            <person name="Nasrallah M.E."/>
            <person name="Ortiz D."/>
            <person name="Piller C.R."/>
            <person name="Privatt S.R."/>
            <person name="Schneider S.L."/>
            <person name="Sharp S."/>
            <person name="Smith T.C."/>
            <person name="Stanton J.D."/>
            <person name="Ullery H.E."/>
            <person name="Wilson R.J."/>
            <person name="Serrano M.G."/>
            <person name="Buck G."/>
            <person name="Lee V."/>
            <person name="Wang Y."/>
            <person name="Carvalho R."/>
            <person name="Voegtly L."/>
            <person name="Shi R."/>
            <person name="Duckworth R."/>
            <person name="Johnson A."/>
            <person name="Loviza R."/>
            <person name="Walstead R."/>
            <person name="Shah Z."/>
            <person name="Kiflezghi M."/>
            <person name="Wade K."/>
            <person name="Ball S.L."/>
            <person name="Bradley K.W."/>
            <person name="Asai D.J."/>
            <person name="Bowman C.A."/>
            <person name="Russell D.A."/>
            <person name="Pope W.H."/>
            <person name="Jacobs-Sera D."/>
            <person name="Hendrix R.W."/>
            <person name="Hatfull G.F."/>
        </authorList>
    </citation>
    <scope>NUCLEOTIDE SEQUENCE [LARGE SCALE GENOMIC DNA]</scope>
    <source>
        <strain evidence="3 4">DSM 27710</strain>
    </source>
</reference>
<dbReference type="KEGG" id="vin:AKJ08_3316"/>
<protein>
    <submittedName>
        <fullName evidence="3">Peptidyl-prolyl cis-trans isomerase PpiD</fullName>
    </submittedName>
</protein>
<sequence length="313" mass="34095">MDVEGRLLCLSAAAALAITACTQGDAEKKAPAVIATVNDEPVTADEVRAALFEEGRDRRPDSMSAVDGARLLESLIDQKLLAQSARTLGIKVSEGELERGILRLRADYPGDSFGELLSALELTQAELGERIRGQLLVERLFVDQVFARIAITDDEVDAWLADHKAELERPEQVRAAQIVVKTEAEARGLLAQLRGGADFGELARRHSLSPDARMGGDLGWFARGEMPPPFDDVCFGLAIGKTSEVVGSSYGFHVFKVLERRAAGAPVELREEAEARLRREKETAAQLDYLANLRKVARIKVDEAALARVVVKP</sequence>